<dbReference type="Proteomes" id="UP001430356">
    <property type="component" value="Unassembled WGS sequence"/>
</dbReference>
<proteinExistence type="predicted"/>
<comment type="caution">
    <text evidence="3">The sequence shown here is derived from an EMBL/GenBank/DDBJ whole genome shotgun (WGS) entry which is preliminary data.</text>
</comment>
<reference evidence="3 4" key="1">
    <citation type="journal article" date="2021" name="MBio">
        <title>A New Model Trypanosomatid, Novymonas esmeraldas: Genomic Perception of Its 'Candidatus Pandoraea novymonadis' Endosymbiont.</title>
        <authorList>
            <person name="Zakharova A."/>
            <person name="Saura A."/>
            <person name="Butenko A."/>
            <person name="Podesvova L."/>
            <person name="Warmusova S."/>
            <person name="Kostygov A.Y."/>
            <person name="Nenarokova A."/>
            <person name="Lukes J."/>
            <person name="Opperdoes F.R."/>
            <person name="Yurchenko V."/>
        </authorList>
    </citation>
    <scope>NUCLEOTIDE SEQUENCE [LARGE SCALE GENOMIC DNA]</scope>
    <source>
        <strain evidence="3 4">E262AT.01</strain>
    </source>
</reference>
<organism evidence="3 4">
    <name type="scientific">Novymonas esmeraldas</name>
    <dbReference type="NCBI Taxonomy" id="1808958"/>
    <lineage>
        <taxon>Eukaryota</taxon>
        <taxon>Discoba</taxon>
        <taxon>Euglenozoa</taxon>
        <taxon>Kinetoplastea</taxon>
        <taxon>Metakinetoplastina</taxon>
        <taxon>Trypanosomatida</taxon>
        <taxon>Trypanosomatidae</taxon>
        <taxon>Novymonas</taxon>
    </lineage>
</organism>
<feature type="coiled-coil region" evidence="1">
    <location>
        <begin position="526"/>
        <end position="613"/>
    </location>
</feature>
<name>A0AAW0EWR8_9TRYP</name>
<feature type="region of interest" description="Disordered" evidence="2">
    <location>
        <begin position="173"/>
        <end position="192"/>
    </location>
</feature>
<evidence type="ECO:0000256" key="2">
    <source>
        <dbReference type="SAM" id="MobiDB-lite"/>
    </source>
</evidence>
<evidence type="ECO:0000313" key="4">
    <source>
        <dbReference type="Proteomes" id="UP001430356"/>
    </source>
</evidence>
<accession>A0AAW0EWR8</accession>
<dbReference type="PANTHER" id="PTHR34649">
    <property type="entry name" value="CILIA- AND FLAGELLA-ASSOCIATED PROTEIN 99"/>
    <property type="match status" value="1"/>
</dbReference>
<sequence length="676" mass="76149">MHAKTTWAALLRAAECATRQGGVSADNAVEDAVARELARHPPTSDEEAAYIRNCAFGLARFASLCDGAFQGYRDCHKRNGAHKPSMYLVAYLLIFQYRTLGAAVVREMLEGSMPTLRLCEYIDFLLSHEAVTHHAVPRWRAVYDDPFIQRHVLAPLATVAAEVTRDVVEWFRGQPTQPTTNGGESPAADATAAAPAAAAVRVAAAAAPTPPPALRPLTGPRLPPHEVREMAFTVPLPPFPRIKAAPALAPAAHRKEPTTAVGFSFHHRYTTSTAKGPADAAGECAASVPERAAPAEARLTPAQLRAMLSASKVVPTTVTALWRETRVRERQRENAEKALKELEVAVHDATEYELWRQAQREEEERRREMEMVQRHLDAMEAEDRLHTQRQRTTQARRRQLQKMRAQYEAELAANQREQEHALRQQEQHVQQLRRQLSRDGAVAVARSAAGKAATASSVKEESEQLRAAAKAAEEQRQTQQVLVIQEIHLLRQRLRERRAAMGTERRQAWADGVADAALGRMSPAELRDALERLRAEAAAEEEARQQHVTEVRDRTVEQRARLERECLREREKQRLVREMQQAQRAAHRAAVEAERVEKEAVRMAQLHEKLEVRRQAKRAAYRAAHETERQRRNEVLLRSQDGASMERKRWSQYEAVLVRRAEAGQQRLLHEAQQSA</sequence>
<dbReference type="PANTHER" id="PTHR34649:SF1">
    <property type="entry name" value="CILIA- AND FLAGELLA-ASSOCIATED PROTEIN 99"/>
    <property type="match status" value="1"/>
</dbReference>
<keyword evidence="1" id="KW-0175">Coiled coil</keyword>
<dbReference type="EMBL" id="JAECZO010000139">
    <property type="protein sequence ID" value="KAK7198255.1"/>
    <property type="molecule type" value="Genomic_DNA"/>
</dbReference>
<dbReference type="AlphaFoldDB" id="A0AAW0EWR8"/>
<gene>
    <name evidence="3" type="ORF">NESM_000782800</name>
</gene>
<dbReference type="InterPro" id="IPR039341">
    <property type="entry name" value="CFAP99"/>
</dbReference>
<protein>
    <submittedName>
        <fullName evidence="3">Uncharacterized protein</fullName>
    </submittedName>
</protein>
<evidence type="ECO:0000256" key="1">
    <source>
        <dbReference type="SAM" id="Coils"/>
    </source>
</evidence>
<evidence type="ECO:0000313" key="3">
    <source>
        <dbReference type="EMBL" id="KAK7198255.1"/>
    </source>
</evidence>
<keyword evidence="4" id="KW-1185">Reference proteome</keyword>
<feature type="compositionally biased region" description="Polar residues" evidence="2">
    <location>
        <begin position="174"/>
        <end position="183"/>
    </location>
</feature>
<feature type="coiled-coil region" evidence="1">
    <location>
        <begin position="325"/>
        <end position="478"/>
    </location>
</feature>